<keyword evidence="2" id="KW-0808">Transferase</keyword>
<dbReference type="Pfam" id="PF00201">
    <property type="entry name" value="UDPGT"/>
    <property type="match status" value="1"/>
</dbReference>
<reference evidence="3" key="1">
    <citation type="journal article" date="2017" name="Nature">
        <title>The genome of Chenopodium quinoa.</title>
        <authorList>
            <person name="Jarvis D.E."/>
            <person name="Ho Y.S."/>
            <person name="Lightfoot D.J."/>
            <person name="Schmoeckel S.M."/>
            <person name="Li B."/>
            <person name="Borm T.J.A."/>
            <person name="Ohyanagi H."/>
            <person name="Mineta K."/>
            <person name="Michell C.T."/>
            <person name="Saber N."/>
            <person name="Kharbatia N.M."/>
            <person name="Rupper R.R."/>
            <person name="Sharp A.R."/>
            <person name="Dally N."/>
            <person name="Boughton B.A."/>
            <person name="Woo Y.H."/>
            <person name="Gao G."/>
            <person name="Schijlen E.G.W.M."/>
            <person name="Guo X."/>
            <person name="Momin A.A."/>
            <person name="Negrao S."/>
            <person name="Al-Babili S."/>
            <person name="Gehring C."/>
            <person name="Roessner U."/>
            <person name="Jung C."/>
            <person name="Murphy K."/>
            <person name="Arold S.T."/>
            <person name="Gojobori T."/>
            <person name="van der Linden C.G."/>
            <person name="van Loo E.N."/>
            <person name="Jellen E.N."/>
            <person name="Maughan P.J."/>
            <person name="Tester M."/>
        </authorList>
    </citation>
    <scope>NUCLEOTIDE SEQUENCE [LARGE SCALE GENOMIC DNA]</scope>
    <source>
        <strain evidence="3">cv. PI 614886</strain>
    </source>
</reference>
<dbReference type="GO" id="GO:0080044">
    <property type="term" value="F:quercetin 7-O-glucosyltransferase activity"/>
    <property type="evidence" value="ECO:0007669"/>
    <property type="project" value="TreeGrafter"/>
</dbReference>
<dbReference type="EnsemblPlants" id="AUR62032555-RA">
    <property type="protein sequence ID" value="AUR62032555-RA:cds"/>
    <property type="gene ID" value="AUR62032555"/>
</dbReference>
<evidence type="ECO:0000256" key="2">
    <source>
        <dbReference type="ARBA" id="ARBA00022679"/>
    </source>
</evidence>
<proteinExistence type="inferred from homology"/>
<sequence>MSQIIPKVPKQGTTQRGVRLVLFPLPLQSHVAPMFHLATLLHVKGFAITIIQTKYRALDPTLFPHFTFHLLDDDGLPDNATFGPCNHTTILATLNTNCSEPFRNCISRILSKDHVACLITDPMWSFTKSVATSFGLPRIVLRVSLWVVRRGSIEGSNETDPLPLPEDYSDTICQRGNIVNWAPQQQFLAHPAVGGFLTHCGWNSIMESISEGVPMLCLPFFADQDINTRHVCDNWRIGMELDKGIQRGEIAKAVRKLMVEEDGQAMRSRVRALKEKATLSVIKGGSSYKSLENLTNYLMSF</sequence>
<dbReference type="SUPFAM" id="SSF53756">
    <property type="entry name" value="UDP-Glycosyltransferase/glycogen phosphorylase"/>
    <property type="match status" value="1"/>
</dbReference>
<dbReference type="CDD" id="cd03784">
    <property type="entry name" value="GT1_Gtf-like"/>
    <property type="match status" value="1"/>
</dbReference>
<evidence type="ECO:0000313" key="4">
    <source>
        <dbReference type="Proteomes" id="UP000596660"/>
    </source>
</evidence>
<dbReference type="PANTHER" id="PTHR11926">
    <property type="entry name" value="GLUCOSYL/GLUCURONOSYL TRANSFERASES"/>
    <property type="match status" value="1"/>
</dbReference>
<dbReference type="Gene3D" id="3.40.50.2000">
    <property type="entry name" value="Glycogen Phosphorylase B"/>
    <property type="match status" value="3"/>
</dbReference>
<dbReference type="FunFam" id="3.40.50.2000:FF:000431">
    <property type="entry name" value="UDP-glycosyltransferase 90A1"/>
    <property type="match status" value="1"/>
</dbReference>
<evidence type="ECO:0000313" key="3">
    <source>
        <dbReference type="EnsemblPlants" id="AUR62032555-RA:cds"/>
    </source>
</evidence>
<dbReference type="Proteomes" id="UP000596660">
    <property type="component" value="Unplaced"/>
</dbReference>
<reference evidence="3" key="2">
    <citation type="submission" date="2021-03" db="UniProtKB">
        <authorList>
            <consortium name="EnsemblPlants"/>
        </authorList>
    </citation>
    <scope>IDENTIFICATION</scope>
</reference>
<evidence type="ECO:0000256" key="1">
    <source>
        <dbReference type="ARBA" id="ARBA00009995"/>
    </source>
</evidence>
<dbReference type="GO" id="GO:0080043">
    <property type="term" value="F:quercetin 3-O-glucosyltransferase activity"/>
    <property type="evidence" value="ECO:0007669"/>
    <property type="project" value="TreeGrafter"/>
</dbReference>
<evidence type="ECO:0008006" key="5">
    <source>
        <dbReference type="Google" id="ProtNLM"/>
    </source>
</evidence>
<dbReference type="OMA" id="PRCEVEQ"/>
<comment type="similarity">
    <text evidence="1">Belongs to the UDP-glycosyltransferase family.</text>
</comment>
<name>A0A803MMQ4_CHEQI</name>
<accession>A0A803MMQ4</accession>
<dbReference type="PANTHER" id="PTHR11926:SF1374">
    <property type="entry name" value="UDP-GLYCOSYLTRANSFERASE 76F1-RELATED"/>
    <property type="match status" value="1"/>
</dbReference>
<protein>
    <recommendedName>
        <fullName evidence="5">UDP-glycosyltransferases domain-containing protein</fullName>
    </recommendedName>
</protein>
<dbReference type="Gramene" id="AUR62032555-RA">
    <property type="protein sequence ID" value="AUR62032555-RA:cds"/>
    <property type="gene ID" value="AUR62032555"/>
</dbReference>
<dbReference type="InterPro" id="IPR002213">
    <property type="entry name" value="UDP_glucos_trans"/>
</dbReference>
<keyword evidence="4" id="KW-1185">Reference proteome</keyword>
<dbReference type="AlphaFoldDB" id="A0A803MMQ4"/>
<organism evidence="3 4">
    <name type="scientific">Chenopodium quinoa</name>
    <name type="common">Quinoa</name>
    <dbReference type="NCBI Taxonomy" id="63459"/>
    <lineage>
        <taxon>Eukaryota</taxon>
        <taxon>Viridiplantae</taxon>
        <taxon>Streptophyta</taxon>
        <taxon>Embryophyta</taxon>
        <taxon>Tracheophyta</taxon>
        <taxon>Spermatophyta</taxon>
        <taxon>Magnoliopsida</taxon>
        <taxon>eudicotyledons</taxon>
        <taxon>Gunneridae</taxon>
        <taxon>Pentapetalae</taxon>
        <taxon>Caryophyllales</taxon>
        <taxon>Chenopodiaceae</taxon>
        <taxon>Chenopodioideae</taxon>
        <taxon>Atripliceae</taxon>
        <taxon>Chenopodium</taxon>
    </lineage>
</organism>